<name>A0A9P6AXR7_9AGAM</name>
<sequence length="385" mass="43816">MHTSQFYRADQSYPNTIDLTLQGHYSVSDLKHCLLDKPAVQPSLESHILLELRHYKNSRNPLHEFLIGEFRSGADAIFVATERGTRGKSQFADESCFALLDIDPYDLFWVVPDEITFDAAVESIVKGWKSRSDPSAFIQCGSVKYRFGQTNDKSPSPPTEPPSTTPRPTLTHLIFAAAAVHDTTSSLIDDERSLYAHAIRQIFIDTFQPSEPVHVEETKDTSKAFPGLLEVYQSLEQDWLANPSDEEIPSPTESETSEAELSEPESMNQSNGIPKEEVPRLERQQYLNLAQEIECDIEAAKLEIKQLEGLSESEREGHMSEKRMKLGLEKLEAQRELYLAQAERTDRDIEIVILESERLEREDELQQRQAEVLEIRRALDTLVLK</sequence>
<feature type="region of interest" description="Disordered" evidence="2">
    <location>
        <begin position="242"/>
        <end position="278"/>
    </location>
</feature>
<protein>
    <submittedName>
        <fullName evidence="3">Uncharacterized protein</fullName>
    </submittedName>
</protein>
<feature type="coiled-coil region" evidence="1">
    <location>
        <begin position="283"/>
        <end position="376"/>
    </location>
</feature>
<evidence type="ECO:0000313" key="3">
    <source>
        <dbReference type="EMBL" id="KAF9513830.1"/>
    </source>
</evidence>
<proteinExistence type="predicted"/>
<reference evidence="3" key="1">
    <citation type="journal article" date="2020" name="Nat. Commun.">
        <title>Large-scale genome sequencing of mycorrhizal fungi provides insights into the early evolution of symbiotic traits.</title>
        <authorList>
            <person name="Miyauchi S."/>
            <person name="Kiss E."/>
            <person name="Kuo A."/>
            <person name="Drula E."/>
            <person name="Kohler A."/>
            <person name="Sanchez-Garcia M."/>
            <person name="Morin E."/>
            <person name="Andreopoulos B."/>
            <person name="Barry K.W."/>
            <person name="Bonito G."/>
            <person name="Buee M."/>
            <person name="Carver A."/>
            <person name="Chen C."/>
            <person name="Cichocki N."/>
            <person name="Clum A."/>
            <person name="Culley D."/>
            <person name="Crous P.W."/>
            <person name="Fauchery L."/>
            <person name="Girlanda M."/>
            <person name="Hayes R.D."/>
            <person name="Keri Z."/>
            <person name="LaButti K."/>
            <person name="Lipzen A."/>
            <person name="Lombard V."/>
            <person name="Magnuson J."/>
            <person name="Maillard F."/>
            <person name="Murat C."/>
            <person name="Nolan M."/>
            <person name="Ohm R.A."/>
            <person name="Pangilinan J."/>
            <person name="Pereira M.F."/>
            <person name="Perotto S."/>
            <person name="Peter M."/>
            <person name="Pfister S."/>
            <person name="Riley R."/>
            <person name="Sitrit Y."/>
            <person name="Stielow J.B."/>
            <person name="Szollosi G."/>
            <person name="Zifcakova L."/>
            <person name="Stursova M."/>
            <person name="Spatafora J.W."/>
            <person name="Tedersoo L."/>
            <person name="Vaario L.M."/>
            <person name="Yamada A."/>
            <person name="Yan M."/>
            <person name="Wang P."/>
            <person name="Xu J."/>
            <person name="Bruns T."/>
            <person name="Baldrian P."/>
            <person name="Vilgalys R."/>
            <person name="Dunand C."/>
            <person name="Henrissat B."/>
            <person name="Grigoriev I.V."/>
            <person name="Hibbett D."/>
            <person name="Nagy L.G."/>
            <person name="Martin F.M."/>
        </authorList>
    </citation>
    <scope>NUCLEOTIDE SEQUENCE</scope>
    <source>
        <strain evidence="3">UP504</strain>
    </source>
</reference>
<gene>
    <name evidence="3" type="ORF">BS47DRAFT_1343837</name>
</gene>
<comment type="caution">
    <text evidence="3">The sequence shown here is derived from an EMBL/GenBank/DDBJ whole genome shotgun (WGS) entry which is preliminary data.</text>
</comment>
<dbReference type="EMBL" id="MU128968">
    <property type="protein sequence ID" value="KAF9513830.1"/>
    <property type="molecule type" value="Genomic_DNA"/>
</dbReference>
<keyword evidence="4" id="KW-1185">Reference proteome</keyword>
<feature type="region of interest" description="Disordered" evidence="2">
    <location>
        <begin position="148"/>
        <end position="168"/>
    </location>
</feature>
<organism evidence="3 4">
    <name type="scientific">Hydnum rufescens UP504</name>
    <dbReference type="NCBI Taxonomy" id="1448309"/>
    <lineage>
        <taxon>Eukaryota</taxon>
        <taxon>Fungi</taxon>
        <taxon>Dikarya</taxon>
        <taxon>Basidiomycota</taxon>
        <taxon>Agaricomycotina</taxon>
        <taxon>Agaricomycetes</taxon>
        <taxon>Cantharellales</taxon>
        <taxon>Hydnaceae</taxon>
        <taxon>Hydnum</taxon>
    </lineage>
</organism>
<feature type="compositionally biased region" description="Pro residues" evidence="2">
    <location>
        <begin position="155"/>
        <end position="165"/>
    </location>
</feature>
<accession>A0A9P6AXR7</accession>
<dbReference type="Proteomes" id="UP000886523">
    <property type="component" value="Unassembled WGS sequence"/>
</dbReference>
<evidence type="ECO:0000256" key="2">
    <source>
        <dbReference type="SAM" id="MobiDB-lite"/>
    </source>
</evidence>
<evidence type="ECO:0000256" key="1">
    <source>
        <dbReference type="SAM" id="Coils"/>
    </source>
</evidence>
<dbReference type="AlphaFoldDB" id="A0A9P6AXR7"/>
<evidence type="ECO:0000313" key="4">
    <source>
        <dbReference type="Proteomes" id="UP000886523"/>
    </source>
</evidence>
<keyword evidence="1" id="KW-0175">Coiled coil</keyword>